<dbReference type="EMBL" id="LFZN01000149">
    <property type="protein sequence ID" value="KXS97232.1"/>
    <property type="molecule type" value="Genomic_DNA"/>
</dbReference>
<dbReference type="Gene3D" id="1.10.287.1490">
    <property type="match status" value="1"/>
</dbReference>
<reference evidence="3 4" key="1">
    <citation type="submission" date="2015-07" db="EMBL/GenBank/DDBJ databases">
        <title>Comparative genomics of the Sigatoka disease complex on banana suggests a link between parallel evolutionary changes in Pseudocercospora fijiensis and Pseudocercospora eumusae and increased virulence on the banana host.</title>
        <authorList>
            <person name="Chang T.-C."/>
            <person name="Salvucci A."/>
            <person name="Crous P.W."/>
            <person name="Stergiopoulos I."/>
        </authorList>
    </citation>
    <scope>NUCLEOTIDE SEQUENCE [LARGE SCALE GENOMIC DNA]</scope>
    <source>
        <strain evidence="3 4">CBS 114824</strain>
    </source>
</reference>
<gene>
    <name evidence="3" type="ORF">AC578_2844</name>
</gene>
<evidence type="ECO:0000256" key="1">
    <source>
        <dbReference type="SAM" id="Coils"/>
    </source>
</evidence>
<keyword evidence="1" id="KW-0175">Coiled coil</keyword>
<evidence type="ECO:0000313" key="4">
    <source>
        <dbReference type="Proteomes" id="UP000070133"/>
    </source>
</evidence>
<evidence type="ECO:0000313" key="3">
    <source>
        <dbReference type="EMBL" id="KXS97232.1"/>
    </source>
</evidence>
<accession>A0A139H496</accession>
<keyword evidence="4" id="KW-1185">Reference proteome</keyword>
<dbReference type="AlphaFoldDB" id="A0A139H496"/>
<proteinExistence type="predicted"/>
<evidence type="ECO:0000256" key="2">
    <source>
        <dbReference type="SAM" id="MobiDB-lite"/>
    </source>
</evidence>
<comment type="caution">
    <text evidence="3">The sequence shown here is derived from an EMBL/GenBank/DDBJ whole genome shotgun (WGS) entry which is preliminary data.</text>
</comment>
<protein>
    <submittedName>
        <fullName evidence="3">Uncharacterized protein</fullName>
    </submittedName>
</protein>
<dbReference type="Proteomes" id="UP000070133">
    <property type="component" value="Unassembled WGS sequence"/>
</dbReference>
<name>A0A139H496_9PEZI</name>
<sequence length="445" mass="49087">MSITTNTTNEPTKLYSSLTHEQMRGNMRITWKSDVADKLYQFCGQELITAKSAPNAQQCIELMQFIGFDTDDTDVYKNALAKVVTWITNHMSSSKLSGLVKEVFEPGKKLAPADVSVHTWITTWRSAGYSPTKDGFAVPVTAPQQSWTPSRRVTPVGQEAVVSQGCALRFAGMMVSSSTTALTSSTSVPIVMPTAAAPAAAPVVKILPSKFHTDMIEVMSEQTEEFTPDQVSTWLNDHGRKFIESLLAQAKAATATAPKLQNLSSHVAALKDEVKQSKDEAKKANDQIASLEFEIADLNDHIAEIKSDARKLDAEWRQREDQSQEMIKQRDDEIRQLKAHNDFLVKGPKQQPPSPPTTPVRGHTRTNDSLPAPRGQRVRFASDESDSERDVGAHGHSNRKQASPTPDIDGILRGRFGMPQDSTDYPALPTMTDLENDLRKFGVKV</sequence>
<organism evidence="3 4">
    <name type="scientific">Pseudocercospora eumusae</name>
    <dbReference type="NCBI Taxonomy" id="321146"/>
    <lineage>
        <taxon>Eukaryota</taxon>
        <taxon>Fungi</taxon>
        <taxon>Dikarya</taxon>
        <taxon>Ascomycota</taxon>
        <taxon>Pezizomycotina</taxon>
        <taxon>Dothideomycetes</taxon>
        <taxon>Dothideomycetidae</taxon>
        <taxon>Mycosphaerellales</taxon>
        <taxon>Mycosphaerellaceae</taxon>
        <taxon>Pseudocercospora</taxon>
    </lineage>
</organism>
<dbReference type="OrthoDB" id="10340216at2759"/>
<feature type="coiled-coil region" evidence="1">
    <location>
        <begin position="260"/>
        <end position="315"/>
    </location>
</feature>
<feature type="region of interest" description="Disordered" evidence="2">
    <location>
        <begin position="343"/>
        <end position="427"/>
    </location>
</feature>